<feature type="transmembrane region" description="Helical" evidence="1">
    <location>
        <begin position="12"/>
        <end position="31"/>
    </location>
</feature>
<dbReference type="Proteomes" id="UP000262802">
    <property type="component" value="Chromosome"/>
</dbReference>
<evidence type="ECO:0000256" key="1">
    <source>
        <dbReference type="SAM" id="Phobius"/>
    </source>
</evidence>
<dbReference type="OrthoDB" id="1132160at2"/>
<evidence type="ECO:0000313" key="2">
    <source>
        <dbReference type="EMBL" id="AYA38897.1"/>
    </source>
</evidence>
<keyword evidence="1" id="KW-0812">Transmembrane</keyword>
<gene>
    <name evidence="2" type="ORF">D3Y59_10380</name>
</gene>
<organism evidence="2 3">
    <name type="scientific">Hymenobacter oligotrophus</name>
    <dbReference type="NCBI Taxonomy" id="2319843"/>
    <lineage>
        <taxon>Bacteria</taxon>
        <taxon>Pseudomonadati</taxon>
        <taxon>Bacteroidota</taxon>
        <taxon>Cytophagia</taxon>
        <taxon>Cytophagales</taxon>
        <taxon>Hymenobacteraceae</taxon>
        <taxon>Hymenobacter</taxon>
    </lineage>
</organism>
<protein>
    <recommendedName>
        <fullName evidence="4">Rod shape-determining protein MreD</fullName>
    </recommendedName>
</protein>
<evidence type="ECO:0008006" key="4">
    <source>
        <dbReference type="Google" id="ProtNLM"/>
    </source>
</evidence>
<reference evidence="2 3" key="1">
    <citation type="submission" date="2018-09" db="EMBL/GenBank/DDBJ databases">
        <title>Hymenobacter medium sp. nov., isolated from R2A medium.</title>
        <authorList>
            <person name="Yingchao G."/>
        </authorList>
    </citation>
    <scope>NUCLEOTIDE SEQUENCE [LARGE SCALE GENOMIC DNA]</scope>
    <source>
        <strain evidence="3">sh-6</strain>
    </source>
</reference>
<dbReference type="EMBL" id="CP032317">
    <property type="protein sequence ID" value="AYA38897.1"/>
    <property type="molecule type" value="Genomic_DNA"/>
</dbReference>
<keyword evidence="3" id="KW-1185">Reference proteome</keyword>
<dbReference type="KEGG" id="hyh:D3Y59_10380"/>
<accession>A0A3B7RWP3</accession>
<feature type="transmembrane region" description="Helical" evidence="1">
    <location>
        <begin position="38"/>
        <end position="62"/>
    </location>
</feature>
<proteinExistence type="predicted"/>
<feature type="transmembrane region" description="Helical" evidence="1">
    <location>
        <begin position="74"/>
        <end position="95"/>
    </location>
</feature>
<keyword evidence="1" id="KW-1133">Transmembrane helix</keyword>
<feature type="transmembrane region" description="Helical" evidence="1">
    <location>
        <begin position="147"/>
        <end position="169"/>
    </location>
</feature>
<feature type="transmembrane region" description="Helical" evidence="1">
    <location>
        <begin position="116"/>
        <end position="135"/>
    </location>
</feature>
<name>A0A3B7RWP3_9BACT</name>
<evidence type="ECO:0000313" key="3">
    <source>
        <dbReference type="Proteomes" id="UP000262802"/>
    </source>
</evidence>
<keyword evidence="1" id="KW-0472">Membrane</keyword>
<sequence length="175" mass="19700">MMGNLGQILLQLLRFAIYAGVHVLLISRLSLFNVGWCLFYLGFLLFLPIATPIVLLLVLSFVTGFTMDLFYDTGGVHAAAAVLLGYLRPWVLKLLTPRDGYDAQDSVNIHQMGWQWFLVYLVLLVGIHHFAFFFLELGSFSAVGLTLLKVLASTLFTGVTMLIVQLLFFPAKRRR</sequence>
<dbReference type="AlphaFoldDB" id="A0A3B7RWP3"/>